<protein>
    <submittedName>
        <fullName evidence="2">Uncharacterized protein</fullName>
    </submittedName>
</protein>
<organism evidence="2">
    <name type="scientific">uncultured marine virus</name>
    <dbReference type="NCBI Taxonomy" id="186617"/>
    <lineage>
        <taxon>Viruses</taxon>
        <taxon>environmental samples</taxon>
    </lineage>
</organism>
<reference evidence="2" key="1">
    <citation type="journal article" date="2015" name="Front. Microbiol.">
        <title>Combining genomic sequencing methods to explore viral diversity and reveal potential virus-host interactions.</title>
        <authorList>
            <person name="Chow C.E."/>
            <person name="Winget D.M."/>
            <person name="White R.A.III."/>
            <person name="Hallam S.J."/>
            <person name="Suttle C.A."/>
        </authorList>
    </citation>
    <scope>NUCLEOTIDE SEQUENCE</scope>
    <source>
        <strain evidence="2">Anoxic2_1</strain>
    </source>
</reference>
<name>A0A0F7L2D7_9VIRU</name>
<reference evidence="2" key="2">
    <citation type="submission" date="2015-03" db="EMBL/GenBank/DDBJ databases">
        <authorList>
            <person name="Chow C.-E.T."/>
            <person name="Winget D.M."/>
            <person name="White R.A.III."/>
            <person name="Hallam S.J."/>
            <person name="Suttle C.A."/>
        </authorList>
    </citation>
    <scope>NUCLEOTIDE SEQUENCE</scope>
    <source>
        <strain evidence="2">Anoxic2_1</strain>
    </source>
</reference>
<evidence type="ECO:0000256" key="1">
    <source>
        <dbReference type="SAM" id="MobiDB-lite"/>
    </source>
</evidence>
<proteinExistence type="predicted"/>
<accession>A0A0F7L2D7</accession>
<sequence>MVACVGAHREPTSHSGGVTVASGEPYIVRANEAANGCDPLRCLLHGYRIKRAMRRSHLRVPYYGRSSKSRRTSPARH</sequence>
<feature type="region of interest" description="Disordered" evidence="1">
    <location>
        <begin position="1"/>
        <end position="20"/>
    </location>
</feature>
<dbReference type="EMBL" id="KR029585">
    <property type="protein sequence ID" value="AKH46719.1"/>
    <property type="molecule type" value="Genomic_DNA"/>
</dbReference>
<evidence type="ECO:0000313" key="2">
    <source>
        <dbReference type="EMBL" id="AKH46719.1"/>
    </source>
</evidence>